<evidence type="ECO:0000313" key="3">
    <source>
        <dbReference type="Proteomes" id="UP001268256"/>
    </source>
</evidence>
<accession>A0AAE4FU24</accession>
<comment type="caution">
    <text evidence="2">The sequence shown here is derived from an EMBL/GenBank/DDBJ whole genome shotgun (WGS) entry which is preliminary data.</text>
</comment>
<dbReference type="InterPro" id="IPR025272">
    <property type="entry name" value="SocA_Panacea"/>
</dbReference>
<evidence type="ECO:0000259" key="1">
    <source>
        <dbReference type="Pfam" id="PF13274"/>
    </source>
</evidence>
<feature type="domain" description="Antitoxin SocA-like Panacea" evidence="1">
    <location>
        <begin position="32"/>
        <end position="140"/>
    </location>
</feature>
<dbReference type="Pfam" id="PF13274">
    <property type="entry name" value="SocA_Panacea"/>
    <property type="match status" value="1"/>
</dbReference>
<name>A0AAE4FU24_9CYAN</name>
<evidence type="ECO:0000313" key="2">
    <source>
        <dbReference type="EMBL" id="MDS3861384.1"/>
    </source>
</evidence>
<protein>
    <submittedName>
        <fullName evidence="2">Panacea domain-containing protein</fullName>
    </submittedName>
</protein>
<dbReference type="AlphaFoldDB" id="A0AAE4FU24"/>
<dbReference type="RefSeq" id="WP_322878628.1">
    <property type="nucleotide sequence ID" value="NZ_JAVMIP010000011.1"/>
</dbReference>
<proteinExistence type="predicted"/>
<organism evidence="2 3">
    <name type="scientific">Pseudocalidococcus azoricus BACA0444</name>
    <dbReference type="NCBI Taxonomy" id="2918990"/>
    <lineage>
        <taxon>Bacteria</taxon>
        <taxon>Bacillati</taxon>
        <taxon>Cyanobacteriota</taxon>
        <taxon>Cyanophyceae</taxon>
        <taxon>Acaryochloridales</taxon>
        <taxon>Thermosynechococcaceae</taxon>
        <taxon>Pseudocalidococcus</taxon>
        <taxon>Pseudocalidococcus azoricus</taxon>
    </lineage>
</organism>
<dbReference type="Proteomes" id="UP001268256">
    <property type="component" value="Unassembled WGS sequence"/>
</dbReference>
<keyword evidence="3" id="KW-1185">Reference proteome</keyword>
<sequence>MSIQFQFHPEKAIEATGTFLKLHGQPMNYLGLLKMLYMADRLALQRIEQPITGDHYVAMDYGPVLGGVYDLIKGQPVDQALPRWSDFICTQNNKFVSLINDPGNEDLCEEEEEIIQEVYKSFGHLDPFDVAGWTHTLPEWTNPHGCLIPISVEDVLRNIGKTNEEIQQIQREVIREAYLDRVLHDQHHY</sequence>
<dbReference type="EMBL" id="JAVMIP010000011">
    <property type="protein sequence ID" value="MDS3861384.1"/>
    <property type="molecule type" value="Genomic_DNA"/>
</dbReference>
<reference evidence="3" key="1">
    <citation type="submission" date="2023-07" db="EMBL/GenBank/DDBJ databases">
        <authorList>
            <person name="Luz R."/>
            <person name="Cordeiro R."/>
            <person name="Fonseca A."/>
            <person name="Goncalves V."/>
        </authorList>
    </citation>
    <scope>NUCLEOTIDE SEQUENCE [LARGE SCALE GENOMIC DNA]</scope>
    <source>
        <strain evidence="3">BACA0444</strain>
    </source>
</reference>
<gene>
    <name evidence="2" type="ORF">RIF25_11260</name>
</gene>